<evidence type="ECO:0000313" key="2">
    <source>
        <dbReference type="EMBL" id="KAJ1366254.1"/>
    </source>
</evidence>
<name>A0AAD5QYV2_PARTN</name>
<dbReference type="AlphaFoldDB" id="A0AAD5QYV2"/>
<reference evidence="2" key="1">
    <citation type="submission" date="2021-06" db="EMBL/GenBank/DDBJ databases">
        <title>Parelaphostrongylus tenuis whole genome reference sequence.</title>
        <authorList>
            <person name="Garwood T.J."/>
            <person name="Larsen P.A."/>
            <person name="Fountain-Jones N.M."/>
            <person name="Garbe J.R."/>
            <person name="Macchietto M.G."/>
            <person name="Kania S.A."/>
            <person name="Gerhold R.W."/>
            <person name="Richards J.E."/>
            <person name="Wolf T.M."/>
        </authorList>
    </citation>
    <scope>NUCLEOTIDE SEQUENCE</scope>
    <source>
        <strain evidence="2">MNPRO001-30</strain>
        <tissue evidence="2">Meninges</tissue>
    </source>
</reference>
<dbReference type="Proteomes" id="UP001196413">
    <property type="component" value="Unassembled WGS sequence"/>
</dbReference>
<organism evidence="2 3">
    <name type="scientific">Parelaphostrongylus tenuis</name>
    <name type="common">Meningeal worm</name>
    <dbReference type="NCBI Taxonomy" id="148309"/>
    <lineage>
        <taxon>Eukaryota</taxon>
        <taxon>Metazoa</taxon>
        <taxon>Ecdysozoa</taxon>
        <taxon>Nematoda</taxon>
        <taxon>Chromadorea</taxon>
        <taxon>Rhabditida</taxon>
        <taxon>Rhabditina</taxon>
        <taxon>Rhabditomorpha</taxon>
        <taxon>Strongyloidea</taxon>
        <taxon>Metastrongylidae</taxon>
        <taxon>Parelaphostrongylus</taxon>
    </lineage>
</organism>
<gene>
    <name evidence="2" type="ORF">KIN20_026866</name>
</gene>
<sequence>MGPTYLTMSVPNRLIVNDTVQFGSPIPMRRITTYREFCRSGGVSDNMRYLNRPYRFDFENNEDEERAIAEAIAREEELMRQEEAEKGWRPEPGARDPAGRPYDEEPDEYARMLPSHHLEMSFYSSGR</sequence>
<dbReference type="EMBL" id="JAHQIW010005497">
    <property type="protein sequence ID" value="KAJ1366254.1"/>
    <property type="molecule type" value="Genomic_DNA"/>
</dbReference>
<evidence type="ECO:0000256" key="1">
    <source>
        <dbReference type="SAM" id="MobiDB-lite"/>
    </source>
</evidence>
<proteinExistence type="predicted"/>
<feature type="compositionally biased region" description="Basic and acidic residues" evidence="1">
    <location>
        <begin position="78"/>
        <end position="103"/>
    </location>
</feature>
<protein>
    <submittedName>
        <fullName evidence="2">Uncharacterized protein</fullName>
    </submittedName>
</protein>
<accession>A0AAD5QYV2</accession>
<feature type="region of interest" description="Disordered" evidence="1">
    <location>
        <begin position="78"/>
        <end position="107"/>
    </location>
</feature>
<keyword evidence="3" id="KW-1185">Reference proteome</keyword>
<comment type="caution">
    <text evidence="2">The sequence shown here is derived from an EMBL/GenBank/DDBJ whole genome shotgun (WGS) entry which is preliminary data.</text>
</comment>
<evidence type="ECO:0000313" key="3">
    <source>
        <dbReference type="Proteomes" id="UP001196413"/>
    </source>
</evidence>